<dbReference type="OrthoDB" id="6288785at2759"/>
<dbReference type="PANTHER" id="PTHR35711:SF1">
    <property type="entry name" value="ECTODERMAL, ISOFORM F"/>
    <property type="match status" value="1"/>
</dbReference>
<feature type="compositionally biased region" description="Basic and acidic residues" evidence="1">
    <location>
        <begin position="951"/>
        <end position="962"/>
    </location>
</feature>
<feature type="compositionally biased region" description="Basic and acidic residues" evidence="1">
    <location>
        <begin position="867"/>
        <end position="885"/>
    </location>
</feature>
<feature type="compositionally biased region" description="Acidic residues" evidence="1">
    <location>
        <begin position="361"/>
        <end position="376"/>
    </location>
</feature>
<feature type="compositionally biased region" description="Basic residues" evidence="1">
    <location>
        <begin position="996"/>
        <end position="1007"/>
    </location>
</feature>
<dbReference type="Gene3D" id="2.60.200.20">
    <property type="match status" value="1"/>
</dbReference>
<feature type="region of interest" description="Disordered" evidence="1">
    <location>
        <begin position="856"/>
        <end position="1208"/>
    </location>
</feature>
<feature type="domain" description="FHA" evidence="2">
    <location>
        <begin position="33"/>
        <end position="82"/>
    </location>
</feature>
<dbReference type="GeneID" id="64704008"/>
<feature type="region of interest" description="Disordered" evidence="1">
    <location>
        <begin position="271"/>
        <end position="467"/>
    </location>
</feature>
<feature type="compositionally biased region" description="Pro residues" evidence="1">
    <location>
        <begin position="387"/>
        <end position="399"/>
    </location>
</feature>
<protein>
    <recommendedName>
        <fullName evidence="2">FHA domain-containing protein</fullName>
    </recommendedName>
</protein>
<feature type="compositionally biased region" description="Acidic residues" evidence="1">
    <location>
        <begin position="674"/>
        <end position="690"/>
    </location>
</feature>
<dbReference type="SMART" id="SM00240">
    <property type="entry name" value="FHA"/>
    <property type="match status" value="1"/>
</dbReference>
<feature type="compositionally biased region" description="Polar residues" evidence="1">
    <location>
        <begin position="547"/>
        <end position="566"/>
    </location>
</feature>
<keyword evidence="4" id="KW-1185">Reference proteome</keyword>
<feature type="compositionally biased region" description="Acidic residues" evidence="1">
    <location>
        <begin position="1112"/>
        <end position="1123"/>
    </location>
</feature>
<evidence type="ECO:0000259" key="2">
    <source>
        <dbReference type="PROSITE" id="PS50006"/>
    </source>
</evidence>
<feature type="compositionally biased region" description="Acidic residues" evidence="1">
    <location>
        <begin position="318"/>
        <end position="329"/>
    </location>
</feature>
<feature type="region of interest" description="Disordered" evidence="1">
    <location>
        <begin position="230"/>
        <end position="255"/>
    </location>
</feature>
<sequence length="1208" mass="132884">MDGSEMGLFGTLRLMKRTTDEQVAAFPIDEEAVTFGRDPTCSVRLYYPEISALHAKIVFQERKQAFLVVLGDAGLTIDGCPVLPSTNASLPTTIPVSNNCEIEIHKKRFIFSYPPKQLRSPLYNIDSPVKPENGGSGRRKLRMSMIHSAQVFTPRGKPSADPLANLRILQSPLKQLVPSPRKPSALKNSHIPEPEEIEEEIVLVESNTPHVVQEDKDLVILEHVDVQALPPTPSVQRPRPSMNMYKTPNKRTRSSLHRAVLIRSVHRAVMAREEEDEEKEVEEVIVGETAVEGGEENENGNDEELNDKHEGSAGIEHEESDEDDSDTAEEPTPQPSTWRQSLNAVRARVVWPFRSSSTAPEENDDDDDEQDEDDDEHDRMDIDQDAQPPPPSSSPPPYMTPQAQPHLTPARAPRPLGSFMTPQVSHPQSGINAGIGRGAGRNSFGGALRVPSPSKMSAPSGPVETWGGAKRVRVEPKWRIGDIEVRGVEEMKEEEKEGTGFGRTRVSEEERKAIQERRKSALTTPDPFFAQVPGLRRQSVAPPTPSAPSDSNTQRKLPSLFDSTVRTVGERSASPTKSGERSVSPTKFGGRSTSPAKAPIHAGPSSPMKLFSSPVKSLEMSAKAHTPFGRPPSPLKAPLTPHSEEDEEDTRSLLDRMKRTVEEMKRRRSLGPFGEDEREYEEDGEDDNAADAEQRTDVEENAEEDIDEEQQTGEEEEENSDKENGLASSVRGPRSSSHPEPDLETTDSSEHMPAPLSPTRIALDLDLELERTPLPQLTRPTSRPQHKDAPSFAGPQTPALASLKHLFPPPAPVPSTPAVKSMRSLFRGADKGIGVEMETDVLEGVGEMMVTPEGYRARVEDVDEREGDMKREEQANRRETEEQRKPVKTTSRKIPVPASGPGPTTTAARRRTRTTTATGATTSKEREPSTSRTVSRVEATTTKRVPVVLPKRAEKEKAKAKMPEPAPEPAAKPDAGDEAEEEEIREIPPQPIAQKKPARARLLRARKGITTDNSDEEPAAVPKTRDTSTEPRMMRPASTEPRARVASTTAARKPKMDVVETAPKTRAARSRATPVPVARSEPAKARPRVLAKPKVAITTSRAPSRSKMRSTEDDDDADGDDPLDSIAQPEAPAPIQRARRTRAVTAPVKEEDIDVLVPGKAKSTTTTRRRAVTAVDKENTPSSSKEDEGERKKEVEVKRTTRATRSRA</sequence>
<dbReference type="EMBL" id="JABBWM010000041">
    <property type="protein sequence ID" value="KAG2104339.1"/>
    <property type="molecule type" value="Genomic_DNA"/>
</dbReference>
<accession>A0A9P7F4I7</accession>
<dbReference type="PROSITE" id="PS50006">
    <property type="entry name" value="FHA_DOMAIN"/>
    <property type="match status" value="1"/>
</dbReference>
<feature type="compositionally biased region" description="Basic and acidic residues" evidence="1">
    <location>
        <begin position="1023"/>
        <end position="1033"/>
    </location>
</feature>
<proteinExistence type="predicted"/>
<dbReference type="PANTHER" id="PTHR35711">
    <property type="entry name" value="EXPRESSED PROTEIN"/>
    <property type="match status" value="1"/>
</dbReference>
<feature type="compositionally biased region" description="Acidic residues" evidence="1">
    <location>
        <begin position="293"/>
        <end position="305"/>
    </location>
</feature>
<name>A0A9P7F4I7_9AGAM</name>
<organism evidence="3 4">
    <name type="scientific">Suillus discolor</name>
    <dbReference type="NCBI Taxonomy" id="1912936"/>
    <lineage>
        <taxon>Eukaryota</taxon>
        <taxon>Fungi</taxon>
        <taxon>Dikarya</taxon>
        <taxon>Basidiomycota</taxon>
        <taxon>Agaricomycotina</taxon>
        <taxon>Agaricomycetes</taxon>
        <taxon>Agaricomycetidae</taxon>
        <taxon>Boletales</taxon>
        <taxon>Suillineae</taxon>
        <taxon>Suillaceae</taxon>
        <taxon>Suillus</taxon>
    </lineage>
</organism>
<dbReference type="RefSeq" id="XP_041290844.1">
    <property type="nucleotide sequence ID" value="XM_041441749.1"/>
</dbReference>
<feature type="compositionally biased region" description="Polar residues" evidence="1">
    <location>
        <begin position="573"/>
        <end position="595"/>
    </location>
</feature>
<comment type="caution">
    <text evidence="3">The sequence shown here is derived from an EMBL/GenBank/DDBJ whole genome shotgun (WGS) entry which is preliminary data.</text>
</comment>
<feature type="compositionally biased region" description="Acidic residues" evidence="1">
    <location>
        <begin position="273"/>
        <end position="285"/>
    </location>
</feature>
<dbReference type="AlphaFoldDB" id="A0A9P7F4I7"/>
<gene>
    <name evidence="3" type="ORF">F5147DRAFT_775602</name>
</gene>
<dbReference type="Pfam" id="PF00498">
    <property type="entry name" value="FHA"/>
    <property type="match status" value="1"/>
</dbReference>
<feature type="compositionally biased region" description="Basic and acidic residues" evidence="1">
    <location>
        <begin position="1175"/>
        <end position="1199"/>
    </location>
</feature>
<evidence type="ECO:0000313" key="4">
    <source>
        <dbReference type="Proteomes" id="UP000823399"/>
    </source>
</evidence>
<dbReference type="InterPro" id="IPR008984">
    <property type="entry name" value="SMAD_FHA_dom_sf"/>
</dbReference>
<feature type="region of interest" description="Disordered" evidence="1">
    <location>
        <begin position="490"/>
        <end position="797"/>
    </location>
</feature>
<evidence type="ECO:0000313" key="3">
    <source>
        <dbReference type="EMBL" id="KAG2104339.1"/>
    </source>
</evidence>
<feature type="compositionally biased region" description="Polar residues" evidence="1">
    <location>
        <begin position="930"/>
        <end position="943"/>
    </location>
</feature>
<dbReference type="Proteomes" id="UP000823399">
    <property type="component" value="Unassembled WGS sequence"/>
</dbReference>
<feature type="compositionally biased region" description="Basic and acidic residues" evidence="1">
    <location>
        <begin position="650"/>
        <end position="665"/>
    </location>
</feature>
<evidence type="ECO:0000256" key="1">
    <source>
        <dbReference type="SAM" id="MobiDB-lite"/>
    </source>
</evidence>
<feature type="compositionally biased region" description="Basic and acidic residues" evidence="1">
    <location>
        <begin position="306"/>
        <end position="317"/>
    </location>
</feature>
<reference evidence="3" key="1">
    <citation type="journal article" date="2020" name="New Phytol.">
        <title>Comparative genomics reveals dynamic genome evolution in host specialist ectomycorrhizal fungi.</title>
        <authorList>
            <person name="Lofgren L.A."/>
            <person name="Nguyen N.H."/>
            <person name="Vilgalys R."/>
            <person name="Ruytinx J."/>
            <person name="Liao H.L."/>
            <person name="Branco S."/>
            <person name="Kuo A."/>
            <person name="LaButti K."/>
            <person name="Lipzen A."/>
            <person name="Andreopoulos W."/>
            <person name="Pangilinan J."/>
            <person name="Riley R."/>
            <person name="Hundley H."/>
            <person name="Na H."/>
            <person name="Barry K."/>
            <person name="Grigoriev I.V."/>
            <person name="Stajich J.E."/>
            <person name="Kennedy P.G."/>
        </authorList>
    </citation>
    <scope>NUCLEOTIDE SEQUENCE</scope>
    <source>
        <strain evidence="3">FC423</strain>
    </source>
</reference>
<dbReference type="InterPro" id="IPR000253">
    <property type="entry name" value="FHA_dom"/>
</dbReference>
<feature type="compositionally biased region" description="Basic and acidic residues" evidence="1">
    <location>
        <begin position="505"/>
        <end position="519"/>
    </location>
</feature>
<feature type="compositionally biased region" description="Acidic residues" evidence="1">
    <location>
        <begin position="699"/>
        <end position="720"/>
    </location>
</feature>
<dbReference type="SUPFAM" id="SSF49879">
    <property type="entry name" value="SMAD/FHA domain"/>
    <property type="match status" value="1"/>
</dbReference>